<dbReference type="Proteomes" id="UP001148629">
    <property type="component" value="Unassembled WGS sequence"/>
</dbReference>
<dbReference type="EMBL" id="JANRMS010002377">
    <property type="protein sequence ID" value="KAJ3522793.1"/>
    <property type="molecule type" value="Genomic_DNA"/>
</dbReference>
<organism evidence="1 2">
    <name type="scientific">Fusarium decemcellulare</name>
    <dbReference type="NCBI Taxonomy" id="57161"/>
    <lineage>
        <taxon>Eukaryota</taxon>
        <taxon>Fungi</taxon>
        <taxon>Dikarya</taxon>
        <taxon>Ascomycota</taxon>
        <taxon>Pezizomycotina</taxon>
        <taxon>Sordariomycetes</taxon>
        <taxon>Hypocreomycetidae</taxon>
        <taxon>Hypocreales</taxon>
        <taxon>Nectriaceae</taxon>
        <taxon>Fusarium</taxon>
        <taxon>Fusarium decemcellulare species complex</taxon>
    </lineage>
</organism>
<accession>A0ACC1RN00</accession>
<gene>
    <name evidence="1" type="ORF">NM208_g12711</name>
</gene>
<evidence type="ECO:0000313" key="2">
    <source>
        <dbReference type="Proteomes" id="UP001148629"/>
    </source>
</evidence>
<proteinExistence type="predicted"/>
<comment type="caution">
    <text evidence="1">The sequence shown here is derived from an EMBL/GenBank/DDBJ whole genome shotgun (WGS) entry which is preliminary data.</text>
</comment>
<reference evidence="1" key="1">
    <citation type="submission" date="2022-08" db="EMBL/GenBank/DDBJ databases">
        <title>Genome Sequence of Fusarium decemcellulare.</title>
        <authorList>
            <person name="Buettner E."/>
        </authorList>
    </citation>
    <scope>NUCLEOTIDE SEQUENCE</scope>
    <source>
        <strain evidence="1">Babe19</strain>
    </source>
</reference>
<protein>
    <submittedName>
        <fullName evidence="1">Uncharacterized protein</fullName>
    </submittedName>
</protein>
<name>A0ACC1RN00_9HYPO</name>
<sequence>MKEAIVSKGPKVEIIESPIPVPQKGQVLIRVVVAGSNPKDVKSTFYYPPVNSGDDIAGYVEAVGEGVLEFHPNDRVAAFHEMLTPHGAFAEYAIAWAYTTFHIPDQLSFEEAATVPLASMTAALGLYYNLRLPPPWTPDEDRPETGPLVIYGAGSAVGSFAVQFARQSKVHPIICVAGQSKDHVESLIDSSKGDLVIDYRLGFEAVVAQIKKALAGKPLLCAFDAVSEHDSDKIVGAVLDPKARFTMSLPKDRTQIPERPGVAFPEGFPMPKLEGVSEGVEAFWTAVGIVHNDSKHFGHVFYRSISLGLQEGWFKPHPHQVVPGGLNGVEEGLTRLLNGEAHGFKFVYRIADTEN</sequence>
<evidence type="ECO:0000313" key="1">
    <source>
        <dbReference type="EMBL" id="KAJ3522793.1"/>
    </source>
</evidence>
<keyword evidence="2" id="KW-1185">Reference proteome</keyword>